<proteinExistence type="predicted"/>
<comment type="caution">
    <text evidence="2">The sequence shown here is derived from an EMBL/GenBank/DDBJ whole genome shotgun (WGS) entry which is preliminary data.</text>
</comment>
<name>A0A4R2EC63_9BACT</name>
<gene>
    <name evidence="2" type="ORF">CLV25_10957</name>
</gene>
<evidence type="ECO:0000313" key="2">
    <source>
        <dbReference type="EMBL" id="TCN66428.1"/>
    </source>
</evidence>
<evidence type="ECO:0000256" key="1">
    <source>
        <dbReference type="SAM" id="Phobius"/>
    </source>
</evidence>
<dbReference type="OrthoDB" id="10019919at2"/>
<accession>A0A4R2EC63</accession>
<sequence length="239" mass="27202">MCSKTQKHLSKAVKLVGIAGVGALLAFTSIDGKNGSPKTEQLTLSLIKDRNFLSSTKLAPSKEKEKILIESSKILRLEIHTVTDGKLKDFIPDDFKNVYPIVDFMLAVDSLNGHAIYFRGEIYRLLNDNDRFVEYFQRYLDIESTTKSHLQKVKNAQLCYDTPHGYCEQRTAWISQLLASYYYKKGISEPEESKKQEAFCIATKHIQNVRIHFPAGFNSSSVTQSTLELEKNLKERISN</sequence>
<keyword evidence="3" id="KW-1185">Reference proteome</keyword>
<protein>
    <submittedName>
        <fullName evidence="2">Uncharacterized protein</fullName>
    </submittedName>
</protein>
<feature type="transmembrane region" description="Helical" evidence="1">
    <location>
        <begin position="12"/>
        <end position="30"/>
    </location>
</feature>
<dbReference type="AlphaFoldDB" id="A0A4R2EC63"/>
<keyword evidence="1" id="KW-0812">Transmembrane</keyword>
<reference evidence="2 3" key="1">
    <citation type="submission" date="2019-03" db="EMBL/GenBank/DDBJ databases">
        <title>Genomic Encyclopedia of Archaeal and Bacterial Type Strains, Phase II (KMG-II): from individual species to whole genera.</title>
        <authorList>
            <person name="Goeker M."/>
        </authorList>
    </citation>
    <scope>NUCLEOTIDE SEQUENCE [LARGE SCALE GENOMIC DNA]</scope>
    <source>
        <strain evidence="2 3">RL-C</strain>
    </source>
</reference>
<organism evidence="2 3">
    <name type="scientific">Acetobacteroides hydrogenigenes</name>
    <dbReference type="NCBI Taxonomy" id="979970"/>
    <lineage>
        <taxon>Bacteria</taxon>
        <taxon>Pseudomonadati</taxon>
        <taxon>Bacteroidota</taxon>
        <taxon>Bacteroidia</taxon>
        <taxon>Bacteroidales</taxon>
        <taxon>Rikenellaceae</taxon>
        <taxon>Acetobacteroides</taxon>
    </lineage>
</organism>
<dbReference type="EMBL" id="SLWB01000009">
    <property type="protein sequence ID" value="TCN66428.1"/>
    <property type="molecule type" value="Genomic_DNA"/>
</dbReference>
<dbReference type="RefSeq" id="WP_131839554.1">
    <property type="nucleotide sequence ID" value="NZ_SLWB01000009.1"/>
</dbReference>
<keyword evidence="1" id="KW-1133">Transmembrane helix</keyword>
<evidence type="ECO:0000313" key="3">
    <source>
        <dbReference type="Proteomes" id="UP000294830"/>
    </source>
</evidence>
<keyword evidence="1" id="KW-0472">Membrane</keyword>
<dbReference type="Proteomes" id="UP000294830">
    <property type="component" value="Unassembled WGS sequence"/>
</dbReference>